<accession>A0A562QH71</accession>
<evidence type="ECO:0000313" key="2">
    <source>
        <dbReference type="EMBL" id="TWI55540.1"/>
    </source>
</evidence>
<reference evidence="2 3" key="1">
    <citation type="journal article" date="2015" name="Stand. Genomic Sci.">
        <title>Genomic Encyclopedia of Bacterial and Archaeal Type Strains, Phase III: the genomes of soil and plant-associated and newly described type strains.</title>
        <authorList>
            <person name="Whitman W.B."/>
            <person name="Woyke T."/>
            <person name="Klenk H.P."/>
            <person name="Zhou Y."/>
            <person name="Lilburn T.G."/>
            <person name="Beck B.J."/>
            <person name="De Vos P."/>
            <person name="Vandamme P."/>
            <person name="Eisen J.A."/>
            <person name="Garrity G."/>
            <person name="Hugenholtz P."/>
            <person name="Kyrpides N.C."/>
        </authorList>
    </citation>
    <scope>NUCLEOTIDE SEQUENCE [LARGE SCALE GENOMIC DNA]</scope>
    <source>
        <strain evidence="2 3">CGMCC 1.6858</strain>
    </source>
</reference>
<dbReference type="OrthoDB" id="8549575at2"/>
<gene>
    <name evidence="2" type="ORF">IQ22_01464</name>
</gene>
<proteinExistence type="predicted"/>
<keyword evidence="3" id="KW-1185">Reference proteome</keyword>
<keyword evidence="1" id="KW-1133">Transmembrane helix</keyword>
<evidence type="ECO:0000256" key="1">
    <source>
        <dbReference type="SAM" id="Phobius"/>
    </source>
</evidence>
<evidence type="ECO:0000313" key="3">
    <source>
        <dbReference type="Proteomes" id="UP000316905"/>
    </source>
</evidence>
<dbReference type="EMBL" id="VLKY01000004">
    <property type="protein sequence ID" value="TWI55540.1"/>
    <property type="molecule type" value="Genomic_DNA"/>
</dbReference>
<evidence type="ECO:0008006" key="4">
    <source>
        <dbReference type="Google" id="ProtNLM"/>
    </source>
</evidence>
<feature type="transmembrane region" description="Helical" evidence="1">
    <location>
        <begin position="6"/>
        <end position="23"/>
    </location>
</feature>
<organism evidence="2 3">
    <name type="scientific">Pseudomonas duriflava</name>
    <dbReference type="NCBI Taxonomy" id="459528"/>
    <lineage>
        <taxon>Bacteria</taxon>
        <taxon>Pseudomonadati</taxon>
        <taxon>Pseudomonadota</taxon>
        <taxon>Gammaproteobacteria</taxon>
        <taxon>Pseudomonadales</taxon>
        <taxon>Pseudomonadaceae</taxon>
        <taxon>Pseudomonas</taxon>
    </lineage>
</organism>
<name>A0A562QH71_9PSED</name>
<dbReference type="RefSeq" id="WP_145140225.1">
    <property type="nucleotide sequence ID" value="NZ_VLKY01000004.1"/>
</dbReference>
<protein>
    <recommendedName>
        <fullName evidence="4">Inner membrane protein</fullName>
    </recommendedName>
</protein>
<comment type="caution">
    <text evidence="2">The sequence shown here is derived from an EMBL/GenBank/DDBJ whole genome shotgun (WGS) entry which is preliminary data.</text>
</comment>
<dbReference type="AlphaFoldDB" id="A0A562QH71"/>
<keyword evidence="1" id="KW-0472">Membrane</keyword>
<dbReference type="Proteomes" id="UP000316905">
    <property type="component" value="Unassembled WGS sequence"/>
</dbReference>
<keyword evidence="1" id="KW-0812">Transmembrane</keyword>
<feature type="transmembrane region" description="Helical" evidence="1">
    <location>
        <begin position="30"/>
        <end position="47"/>
    </location>
</feature>
<sequence>MDYIDLLQWPAMAVTLIAAWLVASQRENRRNMGFWCFLVSNALWVTWGLHTQAYALILLQLGLAFMNVRGVRRNQLASSKRMSEGHT</sequence>
<feature type="transmembrane region" description="Helical" evidence="1">
    <location>
        <begin position="53"/>
        <end position="71"/>
    </location>
</feature>